<gene>
    <name evidence="1" type="ORF">SAMN05421874_128108</name>
</gene>
<keyword evidence="2" id="KW-1185">Reference proteome</keyword>
<accession>A0A1G9MPK8</accession>
<dbReference type="SUPFAM" id="SSF46785">
    <property type="entry name" value="Winged helix' DNA-binding domain"/>
    <property type="match status" value="1"/>
</dbReference>
<evidence type="ECO:0000313" key="2">
    <source>
        <dbReference type="Proteomes" id="UP000198683"/>
    </source>
</evidence>
<dbReference type="OrthoDB" id="3543393at2"/>
<dbReference type="RefSeq" id="WP_143022303.1">
    <property type="nucleotide sequence ID" value="NZ_FNFB01000028.1"/>
</dbReference>
<dbReference type="STRING" id="683260.SAMN05421874_128108"/>
<organism evidence="1 2">
    <name type="scientific">Nonomuraea maritima</name>
    <dbReference type="NCBI Taxonomy" id="683260"/>
    <lineage>
        <taxon>Bacteria</taxon>
        <taxon>Bacillati</taxon>
        <taxon>Actinomycetota</taxon>
        <taxon>Actinomycetes</taxon>
        <taxon>Streptosporangiales</taxon>
        <taxon>Streptosporangiaceae</taxon>
        <taxon>Nonomuraea</taxon>
    </lineage>
</organism>
<dbReference type="Proteomes" id="UP000198683">
    <property type="component" value="Unassembled WGS sequence"/>
</dbReference>
<dbReference type="SUPFAM" id="SSF46689">
    <property type="entry name" value="Homeodomain-like"/>
    <property type="match status" value="1"/>
</dbReference>
<name>A0A1G9MPK8_9ACTN</name>
<dbReference type="EMBL" id="FNFB01000028">
    <property type="protein sequence ID" value="SDL75585.1"/>
    <property type="molecule type" value="Genomic_DNA"/>
</dbReference>
<evidence type="ECO:0008006" key="3">
    <source>
        <dbReference type="Google" id="ProtNLM"/>
    </source>
</evidence>
<protein>
    <recommendedName>
        <fullName evidence="3">Helix-turn-helix domain-containing protein</fullName>
    </recommendedName>
</protein>
<proteinExistence type="predicted"/>
<sequence length="148" mass="17428">MTPAVDPKTMRVHKRSRFEQFCDLHAQGENPYAIAARLKVTDRTIWRYLRDLEGPRSKYRYPQLMPRVLEHLKRYPDSEFTSGELARVLGVAYPGSDAGYNGTKLKPTLRKMEEEGLIVSEERPYNSRGYRTENRLTVWYWLAPEHRP</sequence>
<dbReference type="AlphaFoldDB" id="A0A1G9MPK8"/>
<reference evidence="1 2" key="1">
    <citation type="submission" date="2016-10" db="EMBL/GenBank/DDBJ databases">
        <authorList>
            <person name="de Groot N.N."/>
        </authorList>
    </citation>
    <scope>NUCLEOTIDE SEQUENCE [LARGE SCALE GENOMIC DNA]</scope>
    <source>
        <strain evidence="1 2">CGMCC 4.5681</strain>
    </source>
</reference>
<dbReference type="InterPro" id="IPR036390">
    <property type="entry name" value="WH_DNA-bd_sf"/>
</dbReference>
<dbReference type="InterPro" id="IPR009057">
    <property type="entry name" value="Homeodomain-like_sf"/>
</dbReference>
<evidence type="ECO:0000313" key="1">
    <source>
        <dbReference type="EMBL" id="SDL75585.1"/>
    </source>
</evidence>